<dbReference type="InterPro" id="IPR058581">
    <property type="entry name" value="TM_HPP"/>
</dbReference>
<proteinExistence type="predicted"/>
<gene>
    <name evidence="4" type="ORF">B0H65DRAFT_566655</name>
</gene>
<dbReference type="EMBL" id="JAUEPP010000011">
    <property type="protein sequence ID" value="KAK3334413.1"/>
    <property type="molecule type" value="Genomic_DNA"/>
</dbReference>
<protein>
    <submittedName>
        <fullName evidence="4">HPP family-domain-containing protein</fullName>
    </submittedName>
</protein>
<feature type="region of interest" description="Disordered" evidence="1">
    <location>
        <begin position="228"/>
        <end position="328"/>
    </location>
</feature>
<feature type="transmembrane region" description="Helical" evidence="2">
    <location>
        <begin position="188"/>
        <end position="210"/>
    </location>
</feature>
<evidence type="ECO:0000256" key="1">
    <source>
        <dbReference type="SAM" id="MobiDB-lite"/>
    </source>
</evidence>
<feature type="transmembrane region" description="Helical" evidence="2">
    <location>
        <begin position="146"/>
        <end position="168"/>
    </location>
</feature>
<dbReference type="Pfam" id="PF04982">
    <property type="entry name" value="TM_HPP"/>
    <property type="match status" value="1"/>
</dbReference>
<dbReference type="RefSeq" id="XP_062676579.1">
    <property type="nucleotide sequence ID" value="XM_062830332.1"/>
</dbReference>
<sequence>MTRPWYRTRPTTWHLDMDRFINPFIPASVLPHFPTPIAYFLGYRGPRSRRAKKPPLGNIAIIFFAFVGVFVTITIIGAVGEHYEGFRGRGVPVVVGSFGAAAVLDFYAIESPLSQPRNAIGGQLVSCIVGISIAKLFALSPNFESIRWLGASLACASATAVMALTGTVHPPAGATALMAVLDDQVQALGWFLIAPVMLGCAIMLVCALLVNNLQRRFPMYWWSPEKTGGVWSGPPGKDGSGEEVTMETEEKGGEKGLGGKAGSSSESRLGRGARSDETLREGDVDIEAQSGTLSESGDDNDNEGRRKKKEDGDGDGDERGPRVVISRGGVEIPEGLSLRPEEVSFLETICERL</sequence>
<dbReference type="InterPro" id="IPR007065">
    <property type="entry name" value="HPP"/>
</dbReference>
<name>A0AAE0MJX1_9PEZI</name>
<organism evidence="4 5">
    <name type="scientific">Neurospora tetraspora</name>
    <dbReference type="NCBI Taxonomy" id="94610"/>
    <lineage>
        <taxon>Eukaryota</taxon>
        <taxon>Fungi</taxon>
        <taxon>Dikarya</taxon>
        <taxon>Ascomycota</taxon>
        <taxon>Pezizomycotina</taxon>
        <taxon>Sordariomycetes</taxon>
        <taxon>Sordariomycetidae</taxon>
        <taxon>Sordariales</taxon>
        <taxon>Sordariaceae</taxon>
        <taxon>Neurospora</taxon>
    </lineage>
</organism>
<comment type="caution">
    <text evidence="4">The sequence shown here is derived from an EMBL/GenBank/DDBJ whole genome shotgun (WGS) entry which is preliminary data.</text>
</comment>
<evidence type="ECO:0000259" key="3">
    <source>
        <dbReference type="Pfam" id="PF04982"/>
    </source>
</evidence>
<feature type="transmembrane region" description="Helical" evidence="2">
    <location>
        <begin position="59"/>
        <end position="79"/>
    </location>
</feature>
<dbReference type="Proteomes" id="UP001278500">
    <property type="component" value="Unassembled WGS sequence"/>
</dbReference>
<evidence type="ECO:0000313" key="4">
    <source>
        <dbReference type="EMBL" id="KAK3334413.1"/>
    </source>
</evidence>
<keyword evidence="5" id="KW-1185">Reference proteome</keyword>
<feature type="transmembrane region" description="Helical" evidence="2">
    <location>
        <begin position="20"/>
        <end position="39"/>
    </location>
</feature>
<evidence type="ECO:0000313" key="5">
    <source>
        <dbReference type="Proteomes" id="UP001278500"/>
    </source>
</evidence>
<accession>A0AAE0MJX1</accession>
<feature type="compositionally biased region" description="Basic and acidic residues" evidence="1">
    <location>
        <begin position="273"/>
        <end position="283"/>
    </location>
</feature>
<evidence type="ECO:0000256" key="2">
    <source>
        <dbReference type="SAM" id="Phobius"/>
    </source>
</evidence>
<dbReference type="PANTHER" id="PTHR33741:SF5">
    <property type="entry name" value="TRANSMEMBRANE PROTEIN DDB_G0269096-RELATED"/>
    <property type="match status" value="1"/>
</dbReference>
<reference evidence="4" key="2">
    <citation type="submission" date="2023-06" db="EMBL/GenBank/DDBJ databases">
        <authorList>
            <consortium name="Lawrence Berkeley National Laboratory"/>
            <person name="Haridas S."/>
            <person name="Hensen N."/>
            <person name="Bonometti L."/>
            <person name="Westerberg I."/>
            <person name="Brannstrom I.O."/>
            <person name="Guillou S."/>
            <person name="Cros-Aarteil S."/>
            <person name="Calhoun S."/>
            <person name="Kuo A."/>
            <person name="Mondo S."/>
            <person name="Pangilinan J."/>
            <person name="Riley R."/>
            <person name="Labutti K."/>
            <person name="Andreopoulos B."/>
            <person name="Lipzen A."/>
            <person name="Chen C."/>
            <person name="Yanf M."/>
            <person name="Daum C."/>
            <person name="Ng V."/>
            <person name="Clum A."/>
            <person name="Steindorff A."/>
            <person name="Ohm R."/>
            <person name="Martin F."/>
            <person name="Silar P."/>
            <person name="Natvig D."/>
            <person name="Lalanne C."/>
            <person name="Gautier V."/>
            <person name="Ament-Velasquez S.L."/>
            <person name="Kruys A."/>
            <person name="Hutchinson M.I."/>
            <person name="Powell A.J."/>
            <person name="Barry K."/>
            <person name="Miller A.N."/>
            <person name="Grigoriev I.V."/>
            <person name="Debuchy R."/>
            <person name="Gladieux P."/>
            <person name="Thoren M.H."/>
            <person name="Johannesson H."/>
        </authorList>
    </citation>
    <scope>NUCLEOTIDE SEQUENCE</scope>
    <source>
        <strain evidence="4">CBS 560.94</strain>
    </source>
</reference>
<keyword evidence="2" id="KW-0812">Transmembrane</keyword>
<dbReference type="GeneID" id="87867486"/>
<dbReference type="PANTHER" id="PTHR33741">
    <property type="entry name" value="TRANSMEMBRANE PROTEIN DDB_G0269096-RELATED"/>
    <property type="match status" value="1"/>
</dbReference>
<reference evidence="4" key="1">
    <citation type="journal article" date="2023" name="Mol. Phylogenet. Evol.">
        <title>Genome-scale phylogeny and comparative genomics of the fungal order Sordariales.</title>
        <authorList>
            <person name="Hensen N."/>
            <person name="Bonometti L."/>
            <person name="Westerberg I."/>
            <person name="Brannstrom I.O."/>
            <person name="Guillou S."/>
            <person name="Cros-Aarteil S."/>
            <person name="Calhoun S."/>
            <person name="Haridas S."/>
            <person name="Kuo A."/>
            <person name="Mondo S."/>
            <person name="Pangilinan J."/>
            <person name="Riley R."/>
            <person name="LaButti K."/>
            <person name="Andreopoulos B."/>
            <person name="Lipzen A."/>
            <person name="Chen C."/>
            <person name="Yan M."/>
            <person name="Daum C."/>
            <person name="Ng V."/>
            <person name="Clum A."/>
            <person name="Steindorff A."/>
            <person name="Ohm R.A."/>
            <person name="Martin F."/>
            <person name="Silar P."/>
            <person name="Natvig D.O."/>
            <person name="Lalanne C."/>
            <person name="Gautier V."/>
            <person name="Ament-Velasquez S.L."/>
            <person name="Kruys A."/>
            <person name="Hutchinson M.I."/>
            <person name="Powell A.J."/>
            <person name="Barry K."/>
            <person name="Miller A.N."/>
            <person name="Grigoriev I.V."/>
            <person name="Debuchy R."/>
            <person name="Gladieux P."/>
            <person name="Hiltunen Thoren M."/>
            <person name="Johannesson H."/>
        </authorList>
    </citation>
    <scope>NUCLEOTIDE SEQUENCE</scope>
    <source>
        <strain evidence="4">CBS 560.94</strain>
    </source>
</reference>
<keyword evidence="2" id="KW-0472">Membrane</keyword>
<feature type="transmembrane region" description="Helical" evidence="2">
    <location>
        <begin position="91"/>
        <end position="109"/>
    </location>
</feature>
<feature type="domain" description="HPP transmembrane region" evidence="3">
    <location>
        <begin position="57"/>
        <end position="218"/>
    </location>
</feature>
<dbReference type="AlphaFoldDB" id="A0AAE0MJX1"/>
<keyword evidence="2" id="KW-1133">Transmembrane helix</keyword>
<feature type="transmembrane region" description="Helical" evidence="2">
    <location>
        <begin position="121"/>
        <end position="139"/>
    </location>
</feature>